<feature type="compositionally biased region" description="Acidic residues" evidence="16">
    <location>
        <begin position="1365"/>
        <end position="1398"/>
    </location>
</feature>
<feature type="coiled-coil region" evidence="15">
    <location>
        <begin position="1504"/>
        <end position="1566"/>
    </location>
</feature>
<feature type="coiled-coil region" evidence="15">
    <location>
        <begin position="1421"/>
        <end position="1476"/>
    </location>
</feature>
<keyword evidence="10" id="KW-0966">Cell projection</keyword>
<dbReference type="Pfam" id="PF23409">
    <property type="entry name" value="Beta-prop_EML"/>
    <property type="match status" value="1"/>
</dbReference>
<protein>
    <recommendedName>
        <fullName evidence="13">Cilia- and flagella-associated protein 44</fullName>
    </recommendedName>
</protein>
<feature type="compositionally biased region" description="Basic and acidic residues" evidence="16">
    <location>
        <begin position="934"/>
        <end position="959"/>
    </location>
</feature>
<dbReference type="PANTHER" id="PTHR14885">
    <property type="entry name" value="CILIA- AND FLAGELLA-ASSOCIATED PROTEIN 43-RELATED"/>
    <property type="match status" value="1"/>
</dbReference>
<evidence type="ECO:0000259" key="17">
    <source>
        <dbReference type="Pfam" id="PF23409"/>
    </source>
</evidence>
<comment type="function">
    <text evidence="11">Flagellar protein involved in sperm flagellum axoneme organization and function.</text>
</comment>
<keyword evidence="7 15" id="KW-0175">Coiled coil</keyword>
<dbReference type="PROSITE" id="PS00678">
    <property type="entry name" value="WD_REPEATS_1"/>
    <property type="match status" value="1"/>
</dbReference>
<evidence type="ECO:0000256" key="10">
    <source>
        <dbReference type="ARBA" id="ARBA00023273"/>
    </source>
</evidence>
<dbReference type="FunFam" id="2.130.10.10:FF:000401">
    <property type="entry name" value="Cilia- and flagella-associated protein 44"/>
    <property type="match status" value="1"/>
</dbReference>
<feature type="coiled-coil region" evidence="15">
    <location>
        <begin position="969"/>
        <end position="1003"/>
    </location>
</feature>
<name>A0A8D2LTQ5_VARKO</name>
<accession>A0A8D2LTQ5</accession>
<dbReference type="SUPFAM" id="SSF50978">
    <property type="entry name" value="WD40 repeat-like"/>
    <property type="match status" value="2"/>
</dbReference>
<dbReference type="Proteomes" id="UP000694545">
    <property type="component" value="Unplaced"/>
</dbReference>
<dbReference type="FunFam" id="2.130.10.10:FF:000547">
    <property type="entry name" value="Cilia- and flagella-associated protein 44"/>
    <property type="match status" value="1"/>
</dbReference>
<feature type="repeat" description="WD" evidence="14">
    <location>
        <begin position="342"/>
        <end position="374"/>
    </location>
</feature>
<evidence type="ECO:0000256" key="15">
    <source>
        <dbReference type="SAM" id="Coils"/>
    </source>
</evidence>
<comment type="subcellular location">
    <subcellularLocation>
        <location evidence="1">Cytoplasm</location>
        <location evidence="1">Cytoskeleton</location>
        <location evidence="1">Flagellum axoneme</location>
    </subcellularLocation>
</comment>
<dbReference type="OMA" id="FIMDRVH"/>
<dbReference type="GO" id="GO:0007288">
    <property type="term" value="P:sperm axoneme assembly"/>
    <property type="evidence" value="ECO:0007669"/>
    <property type="project" value="UniProtKB-ARBA"/>
</dbReference>
<feature type="region of interest" description="Disordered" evidence="16">
    <location>
        <begin position="924"/>
        <end position="965"/>
    </location>
</feature>
<dbReference type="Gene3D" id="2.130.10.10">
    <property type="entry name" value="YVTN repeat-like/Quinoprotein amine dehydrogenase"/>
    <property type="match status" value="3"/>
</dbReference>
<evidence type="ECO:0000313" key="18">
    <source>
        <dbReference type="Ensembl" id="ENSVKKP00000026520.1"/>
    </source>
</evidence>
<reference evidence="18" key="2">
    <citation type="submission" date="2025-09" db="UniProtKB">
        <authorList>
            <consortium name="Ensembl"/>
        </authorList>
    </citation>
    <scope>IDENTIFICATION</scope>
</reference>
<keyword evidence="4 14" id="KW-0853">WD repeat</keyword>
<evidence type="ECO:0000256" key="7">
    <source>
        <dbReference type="ARBA" id="ARBA00023054"/>
    </source>
</evidence>
<evidence type="ECO:0000256" key="1">
    <source>
        <dbReference type="ARBA" id="ARBA00004611"/>
    </source>
</evidence>
<feature type="repeat" description="WD" evidence="14">
    <location>
        <begin position="447"/>
        <end position="481"/>
    </location>
</feature>
<keyword evidence="19" id="KW-1185">Reference proteome</keyword>
<feature type="repeat" description="WD" evidence="14">
    <location>
        <begin position="239"/>
        <end position="278"/>
    </location>
</feature>
<evidence type="ECO:0000256" key="3">
    <source>
        <dbReference type="ARBA" id="ARBA00022553"/>
    </source>
</evidence>
<evidence type="ECO:0000256" key="16">
    <source>
        <dbReference type="SAM" id="MobiDB-lite"/>
    </source>
</evidence>
<feature type="coiled-coil region" evidence="15">
    <location>
        <begin position="1277"/>
        <end position="1332"/>
    </location>
</feature>
<evidence type="ECO:0000256" key="6">
    <source>
        <dbReference type="ARBA" id="ARBA00022846"/>
    </source>
</evidence>
<dbReference type="InterPro" id="IPR001680">
    <property type="entry name" value="WD40_rpt"/>
</dbReference>
<keyword evidence="2" id="KW-0963">Cytoplasm</keyword>
<evidence type="ECO:0000256" key="8">
    <source>
        <dbReference type="ARBA" id="ARBA00023069"/>
    </source>
</evidence>
<comment type="similarity">
    <text evidence="12">Belongs to the CFAP44 family.</text>
</comment>
<evidence type="ECO:0000256" key="12">
    <source>
        <dbReference type="ARBA" id="ARBA00060934"/>
    </source>
</evidence>
<feature type="domain" description="EML-like first beta-propeller" evidence="17">
    <location>
        <begin position="65"/>
        <end position="281"/>
    </location>
</feature>
<feature type="region of interest" description="Disordered" evidence="16">
    <location>
        <begin position="1361"/>
        <end position="1402"/>
    </location>
</feature>
<keyword evidence="3" id="KW-0597">Phosphoprotein</keyword>
<reference evidence="18" key="1">
    <citation type="submission" date="2025-08" db="UniProtKB">
        <authorList>
            <consortium name="Ensembl"/>
        </authorList>
    </citation>
    <scope>IDENTIFICATION</scope>
</reference>
<dbReference type="Ensembl" id="ENSVKKT00000027169.1">
    <property type="protein sequence ID" value="ENSVKKP00000026520.1"/>
    <property type="gene ID" value="ENSVKKG00000017298.1"/>
</dbReference>
<keyword evidence="8" id="KW-0969">Cilium</keyword>
<dbReference type="InterPro" id="IPR019775">
    <property type="entry name" value="WD40_repeat_CS"/>
</dbReference>
<dbReference type="InterPro" id="IPR055439">
    <property type="entry name" value="Beta-prop_EML_1st"/>
</dbReference>
<keyword evidence="6" id="KW-0282">Flagellum</keyword>
<organism evidence="18 19">
    <name type="scientific">Varanus komodoensis</name>
    <name type="common">Komodo dragon</name>
    <dbReference type="NCBI Taxonomy" id="61221"/>
    <lineage>
        <taxon>Eukaryota</taxon>
        <taxon>Metazoa</taxon>
        <taxon>Chordata</taxon>
        <taxon>Craniata</taxon>
        <taxon>Vertebrata</taxon>
        <taxon>Euteleostomi</taxon>
        <taxon>Lepidosauria</taxon>
        <taxon>Squamata</taxon>
        <taxon>Bifurcata</taxon>
        <taxon>Unidentata</taxon>
        <taxon>Episquamata</taxon>
        <taxon>Toxicofera</taxon>
        <taxon>Anguimorpha</taxon>
        <taxon>Paleoanguimorpha</taxon>
        <taxon>Varanoidea</taxon>
        <taxon>Varanidae</taxon>
        <taxon>Varanus</taxon>
    </lineage>
</organism>
<dbReference type="PANTHER" id="PTHR14885:SF3">
    <property type="entry name" value="CILIA- AND FLAGELLA-ASSOCIATED PROTEIN 44"/>
    <property type="match status" value="1"/>
</dbReference>
<dbReference type="PROSITE" id="PS50082">
    <property type="entry name" value="WD_REPEATS_2"/>
    <property type="match status" value="3"/>
</dbReference>
<evidence type="ECO:0000256" key="9">
    <source>
        <dbReference type="ARBA" id="ARBA00023212"/>
    </source>
</evidence>
<dbReference type="SMART" id="SM00320">
    <property type="entry name" value="WD40"/>
    <property type="match status" value="7"/>
</dbReference>
<evidence type="ECO:0000313" key="19">
    <source>
        <dbReference type="Proteomes" id="UP000694545"/>
    </source>
</evidence>
<evidence type="ECO:0000256" key="4">
    <source>
        <dbReference type="ARBA" id="ARBA00022574"/>
    </source>
</evidence>
<keyword evidence="9" id="KW-0206">Cytoskeleton</keyword>
<feature type="coiled-coil region" evidence="15">
    <location>
        <begin position="1604"/>
        <end position="1695"/>
    </location>
</feature>
<evidence type="ECO:0000256" key="13">
    <source>
        <dbReference type="ARBA" id="ARBA00074727"/>
    </source>
</evidence>
<dbReference type="PROSITE" id="PS50294">
    <property type="entry name" value="WD_REPEATS_REGION"/>
    <property type="match status" value="1"/>
</dbReference>
<dbReference type="Pfam" id="PF00400">
    <property type="entry name" value="WD40"/>
    <property type="match status" value="3"/>
</dbReference>
<evidence type="ECO:0000256" key="14">
    <source>
        <dbReference type="PROSITE-ProRule" id="PRU00221"/>
    </source>
</evidence>
<sequence>GSFPLAFSKIIQHSFGYDCTKRSNIQMLDSQTLLYIAGNQLVLLDLKLKYQRYLRSTSGGGIGIITVHPNKTHFAVGEKGWKPNMIIYEYPSLRPYRILRGGTDNAYAFADFNRSGTLIATVGSSPDYMLTVWDWKQENIVLRSKAFSQDVYRVTFSPENEEQLTTSGSGHIKFWKMALTFTGLKLQGALGRFGKTALTDIEGYVELPDGKVLSGSEWGNLLLWEGGLIKVELCRPGHKNCHNGPVNQLVLDEGEVVTVGSDGYIRVWDFETIDTADIVDDTGLMEMEQMNELLVGKNVSLSCMVKIHERGEPYWYAQDYNGAIWKLDLSFANVTHDPECLFTFHSGKIEALCVSPVTYLMATTALDRTVRVYDFIGNVQLAEMKLKQGGTALTWAPKVVNPKGGVIAAGFQDGVVRIIELYNPKGLPVVAGRETVADAALRLKQAFKPHTNVVTALAYERDGEMLATGSRDKTVFFFTIDDKYEPVGFISVPGPVQALQWSPPSHPQSTLLIFCENGIVVQVPAPNPGDYEATSTYKIKDLPAEYFRFWSIKSHILEIKRREEVKIEKEKAKQKFIKEQMDQGKELEEIEFPEEQLQEEEPLPDIYIPQTPSPILCGFYSAPGKFWLSLGEYDTGFLYHCAFSPIQHQKDPEARQDEPFDVIPIEDADDNPIRQIWFCSSGLLMFCGMENGAVRIYPLHHSEFSMDNIAGYWSFSLHDNDYGKIQGICTSFDDRFLVTCGADGNIFTYNILSAEEVKKVLKTKVPSPRGGLDKERAAKDIEDPNAYSIENAKQKKEYDEIMRAAELKKYMKRQELITLQQEFQNLLQMNSDLPKHMQLNRAQFELDYRIRAGMDRKTANKIRFVMKELAWEQEKHRIGLKKVQERFRGNLEYDTIVVCAMKSNHRISTYRLLAISESLYKLKRQSQAGQRRTSKYERKGKEGELKRESQRDLNTERVWKKSHSNTPANRLVENRMEKLRKIIEKADKAKAKIQQRKNEWDELFKSKPSDNYEDPQDVENIKHAQENMGDYKLKTATNYKIPEHMRINADKKMNQLVSLEMAIHEKKLTMNKWIVSLRDLKVAIIEEIQCVVQELRTIQSSLHPSKQVPVPPIPQLLPEETPEKYFQYDCEVLLKFKQELEDRVKLKETVSGIPSAEAGNLGGFGGGFLHTASVKELDITRAISLKSMKMSSGVAASTPKSFEIDRGETTELELEIKRREEIRSIYMQGTLIKRIDELMITFDAELHLLRHQKLKLDILMKTADLRHITWFEELLLLKNFEKHENILQERVNSLASEEEEMQLRLNSYLAQIEDKKAEIAKLQEREKNLYATFQASLGENNKFATFLTKVLKKRIKRVKKKEVEQEGDDEEDSEEESDEESSLESDEEESGSEDEVFDDSVCPKNCDESLFESTLQLREKRLDIEEALVEEKKAIENIKKEYEALAKKIKVVAANLDTADWELEAYQREKQQRLNELHVVVPLKLHQVEYISNGEIPPDLSQALVFTNQSLVNLQDRIMALQQEKQEQRELYKAAREQHKQLIRDRREMVIKIDRLEEKCNELMMMKFGRIVDLEALQTLSVNTNLEELKMKMMEKEQAHAMEIKAWEDKILKMRQQLMAVTKENTSKLKKMNEFCVEKMKLETKLDALQNNLGAEFQGPSRADLEEKEKLIALVQLQAQEAEVLKEEITLLSRKDGRIFPPPQAVFQPDGMLD</sequence>
<keyword evidence="5" id="KW-0677">Repeat</keyword>
<evidence type="ECO:0000256" key="5">
    <source>
        <dbReference type="ARBA" id="ARBA00022737"/>
    </source>
</evidence>
<dbReference type="InterPro" id="IPR036322">
    <property type="entry name" value="WD40_repeat_dom_sf"/>
</dbReference>
<proteinExistence type="inferred from homology"/>
<evidence type="ECO:0000256" key="2">
    <source>
        <dbReference type="ARBA" id="ARBA00022490"/>
    </source>
</evidence>
<dbReference type="InterPro" id="IPR015943">
    <property type="entry name" value="WD40/YVTN_repeat-like_dom_sf"/>
</dbReference>
<evidence type="ECO:0000256" key="11">
    <source>
        <dbReference type="ARBA" id="ARBA00055223"/>
    </source>
</evidence>